<name>A0A8U0I0U5_9EURY</name>
<dbReference type="PANTHER" id="PTHR34512">
    <property type="entry name" value="CELL SURFACE PROTEIN"/>
    <property type="match status" value="1"/>
</dbReference>
<dbReference type="InterPro" id="IPR002372">
    <property type="entry name" value="PQQ_rpt_dom"/>
</dbReference>
<evidence type="ECO:0000259" key="1">
    <source>
        <dbReference type="Pfam" id="PF13360"/>
    </source>
</evidence>
<dbReference type="Pfam" id="PF13360">
    <property type="entry name" value="PQQ_2"/>
    <property type="match status" value="1"/>
</dbReference>
<dbReference type="InterPro" id="IPR015943">
    <property type="entry name" value="WD40/YVTN_repeat-like_dom_sf"/>
</dbReference>
<feature type="domain" description="Pyrrolo-quinoline quinone repeat" evidence="1">
    <location>
        <begin position="68"/>
        <end position="254"/>
    </location>
</feature>
<organism evidence="2 3">
    <name type="scientific">Halorussus limi</name>
    <dbReference type="NCBI Taxonomy" id="2938695"/>
    <lineage>
        <taxon>Archaea</taxon>
        <taxon>Methanobacteriati</taxon>
        <taxon>Methanobacteriota</taxon>
        <taxon>Stenosarchaea group</taxon>
        <taxon>Halobacteria</taxon>
        <taxon>Halobacteriales</taxon>
        <taxon>Haladaptataceae</taxon>
        <taxon>Halorussus</taxon>
    </lineage>
</organism>
<dbReference type="GeneID" id="72187235"/>
<protein>
    <submittedName>
        <fullName evidence="2">PQQ-binding-like beta-propeller repeat protein</fullName>
    </submittedName>
</protein>
<evidence type="ECO:0000313" key="3">
    <source>
        <dbReference type="Proteomes" id="UP000830729"/>
    </source>
</evidence>
<dbReference type="InterPro" id="IPR018391">
    <property type="entry name" value="PQQ_b-propeller_rpt"/>
</dbReference>
<accession>A0A8U0I0U5</accession>
<dbReference type="SUPFAM" id="SSF50998">
    <property type="entry name" value="Quinoprotein alcohol dehydrogenase-like"/>
    <property type="match status" value="1"/>
</dbReference>
<keyword evidence="2" id="KW-0614">Plasmid</keyword>
<dbReference type="Gene3D" id="2.130.10.10">
    <property type="entry name" value="YVTN repeat-like/Quinoprotein amine dehydrogenase"/>
    <property type="match status" value="1"/>
</dbReference>
<proteinExistence type="predicted"/>
<dbReference type="PANTHER" id="PTHR34512:SF30">
    <property type="entry name" value="OUTER MEMBRANE PROTEIN ASSEMBLY FACTOR BAMB"/>
    <property type="match status" value="1"/>
</dbReference>
<evidence type="ECO:0000313" key="2">
    <source>
        <dbReference type="EMBL" id="UPV76526.1"/>
    </source>
</evidence>
<dbReference type="Proteomes" id="UP000830729">
    <property type="component" value="Plasmid unnamed1"/>
</dbReference>
<dbReference type="PROSITE" id="PS51318">
    <property type="entry name" value="TAT"/>
    <property type="match status" value="1"/>
</dbReference>
<gene>
    <name evidence="2" type="ORF">M0R89_18510</name>
</gene>
<sequence>MPSSRRRFLAGLAAGCTGTVGGCAELRYSESAFSPGTAETTEWRYPDYDRYSTAYSRDAAAPRNGVSKRWSATIPWPRGRPVVADGRVFASTMENLVALDLDSGEKLWSFSASDHSWTAPPTVRDGTVYVGAGDERGLWALDAATGKAEWSVETRGPVKAAVLPSHTGDRLYAGDATGRVCVLGLDGSVAKTRNVLGPVASLCAGRSTVVVGTKGGHVYEFYQDGEAFYPLWGRRVAGGVQDVAVVDGGSVVVSVFGDYVYKLRNGAHAGSNRWRAEFTANDFVAAKTDVVGTNLSTLTSLNASDGDPRWSRSGKYVAGPAAAGDRFYVGGEYDGDSNGGYLAAYPLGKGGKLLGGEPERAWKRELPGTPVGGLTVADGALLTVTKRQDGDDNLYVFDPA</sequence>
<dbReference type="EMBL" id="CP096660">
    <property type="protein sequence ID" value="UPV76526.1"/>
    <property type="molecule type" value="Genomic_DNA"/>
</dbReference>
<dbReference type="AlphaFoldDB" id="A0A8U0I0U5"/>
<dbReference type="InterPro" id="IPR006311">
    <property type="entry name" value="TAT_signal"/>
</dbReference>
<keyword evidence="3" id="KW-1185">Reference proteome</keyword>
<dbReference type="SMART" id="SM00564">
    <property type="entry name" value="PQQ"/>
    <property type="match status" value="4"/>
</dbReference>
<dbReference type="PROSITE" id="PS51257">
    <property type="entry name" value="PROKAR_LIPOPROTEIN"/>
    <property type="match status" value="1"/>
</dbReference>
<dbReference type="InterPro" id="IPR011047">
    <property type="entry name" value="Quinoprotein_ADH-like_sf"/>
</dbReference>
<dbReference type="KEGG" id="halx:M0R89_18510"/>
<reference evidence="2 3" key="1">
    <citation type="submission" date="2022-04" db="EMBL/GenBank/DDBJ databases">
        <title>Diverse halophilic archaea isolated from saline environments.</title>
        <authorList>
            <person name="Cui H.-L."/>
        </authorList>
    </citation>
    <scope>NUCLEOTIDE SEQUENCE [LARGE SCALE GENOMIC DNA]</scope>
    <source>
        <strain evidence="2 3">XZYJT49</strain>
        <plasmid evidence="2 3">unnamed1</plasmid>
    </source>
</reference>
<dbReference type="RefSeq" id="WP_248652559.1">
    <property type="nucleotide sequence ID" value="NZ_CP096660.1"/>
</dbReference>
<geneLocation type="plasmid" evidence="2 3">
    <name>unnamed1</name>
</geneLocation>